<dbReference type="InterPro" id="IPR036410">
    <property type="entry name" value="HSP_DnaJ_Cys-rich_dom_sf"/>
</dbReference>
<dbReference type="Proteomes" id="UP000609879">
    <property type="component" value="Unassembled WGS sequence"/>
</dbReference>
<organism evidence="1 2">
    <name type="scientific">Paractinoplanes deccanensis</name>
    <dbReference type="NCBI Taxonomy" id="113561"/>
    <lineage>
        <taxon>Bacteria</taxon>
        <taxon>Bacillati</taxon>
        <taxon>Actinomycetota</taxon>
        <taxon>Actinomycetes</taxon>
        <taxon>Micromonosporales</taxon>
        <taxon>Micromonosporaceae</taxon>
        <taxon>Paractinoplanes</taxon>
    </lineage>
</organism>
<accession>A0ABQ3Y5Q2</accession>
<gene>
    <name evidence="1" type="ORF">Ade02nite_39650</name>
</gene>
<reference evidence="1 2" key="1">
    <citation type="submission" date="2021-01" db="EMBL/GenBank/DDBJ databases">
        <title>Whole genome shotgun sequence of Actinoplanes deccanensis NBRC 13994.</title>
        <authorList>
            <person name="Komaki H."/>
            <person name="Tamura T."/>
        </authorList>
    </citation>
    <scope>NUCLEOTIDE SEQUENCE [LARGE SCALE GENOMIC DNA]</scope>
    <source>
        <strain evidence="1 2">NBRC 13994</strain>
    </source>
</reference>
<keyword evidence="2" id="KW-1185">Reference proteome</keyword>
<evidence type="ECO:0008006" key="3">
    <source>
        <dbReference type="Google" id="ProtNLM"/>
    </source>
</evidence>
<name>A0ABQ3Y5Q2_9ACTN</name>
<proteinExistence type="predicted"/>
<sequence>MKWLLLLLVLLIAAAVVARLLLKRAGEATGPATRRRCVRCHGTGWVGGGPQRTLDFDGSGFEDRHAPATMCDACGGTGLSTDR</sequence>
<comment type="caution">
    <text evidence="1">The sequence shown here is derived from an EMBL/GenBank/DDBJ whole genome shotgun (WGS) entry which is preliminary data.</text>
</comment>
<evidence type="ECO:0000313" key="2">
    <source>
        <dbReference type="Proteomes" id="UP000609879"/>
    </source>
</evidence>
<dbReference type="SUPFAM" id="SSF57938">
    <property type="entry name" value="DnaJ/Hsp40 cysteine-rich domain"/>
    <property type="match status" value="1"/>
</dbReference>
<dbReference type="RefSeq" id="WP_203765497.1">
    <property type="nucleotide sequence ID" value="NZ_BAAABO010000019.1"/>
</dbReference>
<protein>
    <recommendedName>
        <fullName evidence="3">Molecular chaperone DnaJ</fullName>
    </recommendedName>
</protein>
<evidence type="ECO:0000313" key="1">
    <source>
        <dbReference type="EMBL" id="GID75324.1"/>
    </source>
</evidence>
<dbReference type="EMBL" id="BOMI01000075">
    <property type="protein sequence ID" value="GID75324.1"/>
    <property type="molecule type" value="Genomic_DNA"/>
</dbReference>